<gene>
    <name evidence="2" type="ORF">H7U35_12790</name>
</gene>
<feature type="chain" id="PRO_5046620736" description="Kelch motif protein" evidence="1">
    <location>
        <begin position="22"/>
        <end position="322"/>
    </location>
</feature>
<proteinExistence type="predicted"/>
<dbReference type="InterPro" id="IPR015915">
    <property type="entry name" value="Kelch-typ_b-propeller"/>
</dbReference>
<organism evidence="2 3">
    <name type="scientific">Mediterranea massiliensis</name>
    <dbReference type="NCBI Taxonomy" id="1841865"/>
    <lineage>
        <taxon>Bacteria</taxon>
        <taxon>Pseudomonadati</taxon>
        <taxon>Bacteroidota</taxon>
        <taxon>Bacteroidia</taxon>
        <taxon>Bacteroidales</taxon>
        <taxon>Bacteroidaceae</taxon>
        <taxon>Mediterranea</taxon>
    </lineage>
</organism>
<dbReference type="RefSeq" id="WP_205096283.1">
    <property type="nucleotide sequence ID" value="NZ_JACLYZ010000036.1"/>
</dbReference>
<protein>
    <recommendedName>
        <fullName evidence="4">Kelch motif protein</fullName>
    </recommendedName>
</protein>
<dbReference type="PROSITE" id="PS51257">
    <property type="entry name" value="PROKAR_LIPOPROTEIN"/>
    <property type="match status" value="1"/>
</dbReference>
<reference evidence="2 3" key="1">
    <citation type="journal article" date="2021" name="Sci. Rep.">
        <title>The distribution of antibiotic resistance genes in chicken gut microbiota commensals.</title>
        <authorList>
            <person name="Juricova H."/>
            <person name="Matiasovicova J."/>
            <person name="Kubasova T."/>
            <person name="Cejkova D."/>
            <person name="Rychlik I."/>
        </authorList>
    </citation>
    <scope>NUCLEOTIDE SEQUENCE [LARGE SCALE GENOMIC DNA]</scope>
    <source>
        <strain evidence="2 3">An772</strain>
    </source>
</reference>
<accession>A0ABS2E3B2</accession>
<dbReference type="SUPFAM" id="SSF117281">
    <property type="entry name" value="Kelch motif"/>
    <property type="match status" value="1"/>
</dbReference>
<evidence type="ECO:0000313" key="2">
    <source>
        <dbReference type="EMBL" id="MBM6736089.1"/>
    </source>
</evidence>
<sequence>MKRIKNYIVMGLLGIVLASCGTDLEPEVFPVRTIENVQKIAFPDGYSGCQTVFVSDKELYIANGASKPIIYAYNLQNGEWRDVSLVVEDDNVDGYFSQTLSDLLYSLLESGSRRPGGLCWASGKGYVIGEDMTFIYSPEGDTWTYVTNTGFSSYNSGSNMVLLGDNCVQISPTRIYTYSLSSHKWSSIPITHDFTYNYSSSAGLFSVNNKLYACAYDPYDGLYVYDAETHLWNEVEMKLDRRLSKFSIYKVLMTDDTVYYFTDNMDFMLMECNLKDGNLSSIISGSVLNAGLDFYRTFNVGSTCFSYIYSGETYELIKFNLK</sequence>
<evidence type="ECO:0000256" key="1">
    <source>
        <dbReference type="SAM" id="SignalP"/>
    </source>
</evidence>
<name>A0ABS2E3B2_9BACT</name>
<keyword evidence="3" id="KW-1185">Reference proteome</keyword>
<keyword evidence="1" id="KW-0732">Signal</keyword>
<dbReference type="EMBL" id="JACLYZ010000036">
    <property type="protein sequence ID" value="MBM6736089.1"/>
    <property type="molecule type" value="Genomic_DNA"/>
</dbReference>
<dbReference type="Proteomes" id="UP000766986">
    <property type="component" value="Unassembled WGS sequence"/>
</dbReference>
<feature type="signal peptide" evidence="1">
    <location>
        <begin position="1"/>
        <end position="21"/>
    </location>
</feature>
<evidence type="ECO:0008006" key="4">
    <source>
        <dbReference type="Google" id="ProtNLM"/>
    </source>
</evidence>
<comment type="caution">
    <text evidence="2">The sequence shown here is derived from an EMBL/GenBank/DDBJ whole genome shotgun (WGS) entry which is preliminary data.</text>
</comment>
<evidence type="ECO:0000313" key="3">
    <source>
        <dbReference type="Proteomes" id="UP000766986"/>
    </source>
</evidence>
<dbReference type="Gene3D" id="2.120.10.80">
    <property type="entry name" value="Kelch-type beta propeller"/>
    <property type="match status" value="1"/>
</dbReference>